<gene>
    <name evidence="2" type="ORF">ACFQ1M_03235</name>
</gene>
<keyword evidence="2" id="KW-0413">Isomerase</keyword>
<evidence type="ECO:0000313" key="3">
    <source>
        <dbReference type="Proteomes" id="UP001596978"/>
    </source>
</evidence>
<proteinExistence type="predicted"/>
<organism evidence="2 3">
    <name type="scientific">Sungkyunkwania multivorans</name>
    <dbReference type="NCBI Taxonomy" id="1173618"/>
    <lineage>
        <taxon>Bacteria</taxon>
        <taxon>Pseudomonadati</taxon>
        <taxon>Bacteroidota</taxon>
        <taxon>Flavobacteriia</taxon>
        <taxon>Flavobacteriales</taxon>
        <taxon>Flavobacteriaceae</taxon>
        <taxon>Sungkyunkwania</taxon>
    </lineage>
</organism>
<name>A0ABW3CTW2_9FLAO</name>
<keyword evidence="1" id="KW-0732">Signal</keyword>
<accession>A0ABW3CTW2</accession>
<dbReference type="Proteomes" id="UP001596978">
    <property type="component" value="Unassembled WGS sequence"/>
</dbReference>
<keyword evidence="3" id="KW-1185">Reference proteome</keyword>
<dbReference type="GO" id="GO:0016853">
    <property type="term" value="F:isomerase activity"/>
    <property type="evidence" value="ECO:0007669"/>
    <property type="project" value="UniProtKB-KW"/>
</dbReference>
<reference evidence="3" key="1">
    <citation type="journal article" date="2019" name="Int. J. Syst. Evol. Microbiol.">
        <title>The Global Catalogue of Microorganisms (GCM) 10K type strain sequencing project: providing services to taxonomists for standard genome sequencing and annotation.</title>
        <authorList>
            <consortium name="The Broad Institute Genomics Platform"/>
            <consortium name="The Broad Institute Genome Sequencing Center for Infectious Disease"/>
            <person name="Wu L."/>
            <person name="Ma J."/>
        </authorList>
    </citation>
    <scope>NUCLEOTIDE SEQUENCE [LARGE SCALE GENOMIC DNA]</scope>
    <source>
        <strain evidence="3">CCUG 62952</strain>
    </source>
</reference>
<feature type="chain" id="PRO_5045457813" evidence="1">
    <location>
        <begin position="18"/>
        <end position="285"/>
    </location>
</feature>
<evidence type="ECO:0000313" key="2">
    <source>
        <dbReference type="EMBL" id="MFD0861209.1"/>
    </source>
</evidence>
<dbReference type="RefSeq" id="WP_386403795.1">
    <property type="nucleotide sequence ID" value="NZ_JBHTJH010000004.1"/>
</dbReference>
<dbReference type="PROSITE" id="PS51257">
    <property type="entry name" value="PROKAR_LIPOPROTEIN"/>
    <property type="match status" value="1"/>
</dbReference>
<evidence type="ECO:0000256" key="1">
    <source>
        <dbReference type="SAM" id="SignalP"/>
    </source>
</evidence>
<protein>
    <submittedName>
        <fullName evidence="2">Peptidyl-prolyl cis-trans isomerase</fullName>
    </submittedName>
</protein>
<comment type="caution">
    <text evidence="2">The sequence shown here is derived from an EMBL/GenBank/DDBJ whole genome shotgun (WGS) entry which is preliminary data.</text>
</comment>
<dbReference type="EMBL" id="JBHTJH010000004">
    <property type="protein sequence ID" value="MFD0861209.1"/>
    <property type="molecule type" value="Genomic_DNA"/>
</dbReference>
<sequence>MARIVKYSIFFLFLVMASCEWFQPKPTGEVIARAGNEFLYKNDIEGVVPEGIAATDSTIMVKNFIDNWARQQLLIEKAKLNLSEGKQESLSKLVQQYENDLFTKTYQEALVSAGIDTIVSDTEIATFYEDNKENFKLNEQLLKLRYIKLSKRHNGISEVTTRLKRFDEEDKRYLDSIALQFRAYSLNDSVWAKAVQVYQRIPPLTDAPADQYLKKSQFFTLEDSLEVYLVRVNDVLQRNDTAPLAYVAPTVKQIIINRRKLEFIKKLEKDIIDDAIKNKQYEIYE</sequence>
<feature type="signal peptide" evidence="1">
    <location>
        <begin position="1"/>
        <end position="17"/>
    </location>
</feature>